<organism evidence="3 4">
    <name type="scientific">Tanacetum coccineum</name>
    <dbReference type="NCBI Taxonomy" id="301880"/>
    <lineage>
        <taxon>Eukaryota</taxon>
        <taxon>Viridiplantae</taxon>
        <taxon>Streptophyta</taxon>
        <taxon>Embryophyta</taxon>
        <taxon>Tracheophyta</taxon>
        <taxon>Spermatophyta</taxon>
        <taxon>Magnoliopsida</taxon>
        <taxon>eudicotyledons</taxon>
        <taxon>Gunneridae</taxon>
        <taxon>Pentapetalae</taxon>
        <taxon>asterids</taxon>
        <taxon>campanulids</taxon>
        <taxon>Asterales</taxon>
        <taxon>Asteraceae</taxon>
        <taxon>Asteroideae</taxon>
        <taxon>Anthemideae</taxon>
        <taxon>Anthemidinae</taxon>
        <taxon>Tanacetum</taxon>
    </lineage>
</organism>
<comment type="caution">
    <text evidence="3">The sequence shown here is derived from an EMBL/GenBank/DDBJ whole genome shotgun (WGS) entry which is preliminary data.</text>
</comment>
<keyword evidence="1" id="KW-0175">Coiled coil</keyword>
<reference evidence="3" key="2">
    <citation type="submission" date="2022-01" db="EMBL/GenBank/DDBJ databases">
        <authorList>
            <person name="Yamashiro T."/>
            <person name="Shiraishi A."/>
            <person name="Satake H."/>
            <person name="Nakayama K."/>
        </authorList>
    </citation>
    <scope>NUCLEOTIDE SEQUENCE</scope>
</reference>
<dbReference type="Proteomes" id="UP001151760">
    <property type="component" value="Unassembled WGS sequence"/>
</dbReference>
<evidence type="ECO:0008006" key="5">
    <source>
        <dbReference type="Google" id="ProtNLM"/>
    </source>
</evidence>
<feature type="region of interest" description="Disordered" evidence="2">
    <location>
        <begin position="266"/>
        <end position="286"/>
    </location>
</feature>
<name>A0ABQ4ZAJ5_9ASTR</name>
<reference evidence="3" key="1">
    <citation type="journal article" date="2022" name="Int. J. Mol. Sci.">
        <title>Draft Genome of Tanacetum Coccineum: Genomic Comparison of Closely Related Tanacetum-Family Plants.</title>
        <authorList>
            <person name="Yamashiro T."/>
            <person name="Shiraishi A."/>
            <person name="Nakayama K."/>
            <person name="Satake H."/>
        </authorList>
    </citation>
    <scope>NUCLEOTIDE SEQUENCE</scope>
</reference>
<evidence type="ECO:0000256" key="2">
    <source>
        <dbReference type="SAM" id="MobiDB-lite"/>
    </source>
</evidence>
<evidence type="ECO:0000313" key="4">
    <source>
        <dbReference type="Proteomes" id="UP001151760"/>
    </source>
</evidence>
<protein>
    <recommendedName>
        <fullName evidence="5">Integrase, catalytic region, zinc finger, CCHC-type, peptidase aspartic, catalytic</fullName>
    </recommendedName>
</protein>
<gene>
    <name evidence="3" type="ORF">Tco_0769855</name>
</gene>
<dbReference type="Pfam" id="PF14223">
    <property type="entry name" value="Retrotran_gag_2"/>
    <property type="match status" value="1"/>
</dbReference>
<accession>A0ABQ4ZAJ5</accession>
<keyword evidence="4" id="KW-1185">Reference proteome</keyword>
<feature type="coiled-coil region" evidence="1">
    <location>
        <begin position="392"/>
        <end position="453"/>
    </location>
</feature>
<proteinExistence type="predicted"/>
<evidence type="ECO:0000256" key="1">
    <source>
        <dbReference type="SAM" id="Coils"/>
    </source>
</evidence>
<dbReference type="EMBL" id="BQNB010011180">
    <property type="protein sequence ID" value="GJS87219.1"/>
    <property type="molecule type" value="Genomic_DNA"/>
</dbReference>
<sequence>MGKCRDEIASGHDGPYLGLEWDRVFTDLSQPEKDRLKADARATNIFLQGFPSDIYKLINHNKDAKEIWENEKMLLEGSELTKDDHESQLYDEFEHFGQHKGEDIHDYYVWFTKLINDMRHIKMTMPKIQLNSKFVNNILPEWGRFMTAVKLNKGLRESNHDQLYAYLKQHEVHANGNKILLERLNQHSNDPLTLMSNVSPYQYSPSSSVPPQPLYIPSVTYQPQFANNTPLNIGLSLADELLDSLSKQGKQNMVQGNNARGDVAAGNEGAYNRAGNANDGQGKPIKSQENRVDLDKEQLLFLAGGQSDQCDAFDSDVDEASTAQTMFMANLSSANLVYDETGLSYDSDTLSKPAQYVPPTQSNKAVNVSLTAKLARYKELAEDDHDEMIKHFSKLEVEHLNLQLKYQHLKERFGIKKSVTSLDAPVFEQVFVIRNLKEQLQGRGNTIKDLKEKISCLHAKHSDADPNLDFKALDSQNKDLTVKVNALQDLNEHLGQKMRKLSSITRNYEIENLKAQIKEKMTCVTRLAEKPKVLAPVEAHWKEIHFRRTVPIRFTKSKVVPVRQPETGSTSDIGIPERLRNTSHKPLTRYQRKNKQEKTTSTGIPTIAETQTTDSSVIYNVVSTNQHDPNKN</sequence>
<evidence type="ECO:0000313" key="3">
    <source>
        <dbReference type="EMBL" id="GJS87219.1"/>
    </source>
</evidence>